<comment type="subunit">
    <text evidence="12">Part of a DNA-binding complex containing RFC2, RFC3, RFC4 and RFC5. Interacts with RAD1 and RAD9 within the 9-1-1 (RAD1-RAD9-HUS1) complex. Interacts with RAD9B, POLE, SNU13 and MCM7. DNA damage promotes interaction with ATR or ATM and disrupts interaction with the 9-1-1 (RAD1-RAD9-HUS1) complex. Interacts (when phosphorylated) with NBN; promoting recruitment of the MRN complex to DNA damage sites.</text>
</comment>
<evidence type="ECO:0000256" key="14">
    <source>
        <dbReference type="SAM" id="MobiDB-lite"/>
    </source>
</evidence>
<dbReference type="AlphaFoldDB" id="A0A485N274"/>
<keyword evidence="9" id="KW-0539">Nucleus</keyword>
<keyword evidence="5" id="KW-0597">Phosphoprotein</keyword>
<dbReference type="GO" id="GO:0005524">
    <property type="term" value="F:ATP binding"/>
    <property type="evidence" value="ECO:0007669"/>
    <property type="project" value="UniProtKB-KW"/>
</dbReference>
<proteinExistence type="inferred from homology"/>
<comment type="subcellular location">
    <subcellularLocation>
        <location evidence="2">Chromosome</location>
    </subcellularLocation>
    <subcellularLocation>
        <location evidence="1">Nucleus</location>
    </subcellularLocation>
</comment>
<feature type="region of interest" description="Disordered" evidence="14">
    <location>
        <begin position="71"/>
        <end position="109"/>
    </location>
</feature>
<evidence type="ECO:0000256" key="4">
    <source>
        <dbReference type="ARBA" id="ARBA00022454"/>
    </source>
</evidence>
<evidence type="ECO:0000256" key="5">
    <source>
        <dbReference type="ARBA" id="ARBA00022553"/>
    </source>
</evidence>
<dbReference type="GO" id="GO:0005634">
    <property type="term" value="C:nucleus"/>
    <property type="evidence" value="ECO:0007669"/>
    <property type="project" value="UniProtKB-SubCell"/>
</dbReference>
<comment type="function">
    <text evidence="11">Essential for sustained cell growth, maintenance of chromosomal stability, and ATR-dependent checkpoint activation upon DNA damage. Has a weak ATPase activity required for binding to chromatin. Participates in the recruitment of the 9-1-1 (RAD1-RAD9-HUS1) complex and RHNO1 onto chromatin, and in CHEK1 activation. Involved in homologous recombination by mediating recruitment of the MRN complex to DNA damage sites. May also serve as a sensor of DNA replication progression.</text>
</comment>
<keyword evidence="10" id="KW-0131">Cell cycle</keyword>
<dbReference type="CDD" id="cd18139">
    <property type="entry name" value="HLD_clamp_RarA"/>
    <property type="match status" value="1"/>
</dbReference>
<evidence type="ECO:0000256" key="3">
    <source>
        <dbReference type="ARBA" id="ARBA00006168"/>
    </source>
</evidence>
<dbReference type="GO" id="GO:0033314">
    <property type="term" value="P:mitotic DNA replication checkpoint signaling"/>
    <property type="evidence" value="ECO:0007669"/>
    <property type="project" value="TreeGrafter"/>
</dbReference>
<evidence type="ECO:0000256" key="13">
    <source>
        <dbReference type="ARBA" id="ARBA00069645"/>
    </source>
</evidence>
<evidence type="ECO:0000256" key="10">
    <source>
        <dbReference type="ARBA" id="ARBA00023306"/>
    </source>
</evidence>
<dbReference type="InterPro" id="IPR027417">
    <property type="entry name" value="P-loop_NTPase"/>
</dbReference>
<evidence type="ECO:0000256" key="9">
    <source>
        <dbReference type="ARBA" id="ARBA00023242"/>
    </source>
</evidence>
<evidence type="ECO:0000313" key="16">
    <source>
        <dbReference type="Proteomes" id="UP000386466"/>
    </source>
</evidence>
<dbReference type="Pfam" id="PF03215">
    <property type="entry name" value="Rad17"/>
    <property type="match status" value="1"/>
</dbReference>
<feature type="region of interest" description="Disordered" evidence="14">
    <location>
        <begin position="369"/>
        <end position="392"/>
    </location>
</feature>
<dbReference type="NCBIfam" id="TIGR00602">
    <property type="entry name" value="rad24"/>
    <property type="match status" value="1"/>
</dbReference>
<dbReference type="InterPro" id="IPR018324">
    <property type="entry name" value="Rad17/Rad24_fun/met"/>
</dbReference>
<keyword evidence="7" id="KW-0227">DNA damage</keyword>
<keyword evidence="16" id="KW-1185">Reference proteome</keyword>
<dbReference type="GO" id="GO:0006281">
    <property type="term" value="P:DNA repair"/>
    <property type="evidence" value="ECO:0007669"/>
    <property type="project" value="InterPro"/>
</dbReference>
<accession>A0A485N274</accession>
<sequence>MQLPESEVYFNVLQVVYYGWELLKFIMSKTFLRPKVSSTKVTDWVDPSFDDFSENTGISITATSLHVNNASHRRKNVPSRLESSRFPARKREKPLSSEQIYGPENSKDYLSENEPWVDKYKPETQHELAVHKKKIEEVETWLKAKVLERQPKQGGSVLLITGPPGCGKTTTLKILSKEHGIQVQEWINPILPDFQKDDFKEIFNSESSFQVFPYQSQITVFKEFLLRATKYNKLQMLGDDLRTDKRIILVEDLPNQFYRDSHTLHEILRKYVHTGRCPLIFIISDSLGGDNNQRLLFPKEIQEECAISNISFNPVAPTIMMKFLNRIVTMEANKNGRNITVPDKTSLELLCQGCSGDIRSAINSLQFSSSKGENSFWPRKKGTSSLKSDAALSKSKRRKKTDRVFENQEVQAIGGKDVSLFLFRALGKILYCKRASLTELDSPRLPSHLSEYERDTLLVQPEEVVEMSHMPGELFNLYLHQNYLDFFVEVDDVMRASEFLSFADILSGDWNMRSLLRQYTTSIATRGVMHSNTARGFAHCQGGGSGFRPLHKPQWFFISKKYRENCLAAKALFSDFCLPALCLQTQLLPYLALLTIPMRNPAQISFIQDIGKLPLKRHFGRLKMEALTDREHGMIDPDSGDEAPLPGRQPAEEALGEPTQTTETETETCCLPLSQNSGSELPASQPQSFSAQGDLEDEEMIIEDYESDGT</sequence>
<evidence type="ECO:0000256" key="12">
    <source>
        <dbReference type="ARBA" id="ARBA00063479"/>
    </source>
</evidence>
<evidence type="ECO:0000256" key="2">
    <source>
        <dbReference type="ARBA" id="ARBA00004286"/>
    </source>
</evidence>
<gene>
    <name evidence="15" type="ORF">LYPA_23C010370</name>
</gene>
<keyword evidence="4" id="KW-0158">Chromosome</keyword>
<evidence type="ECO:0000256" key="11">
    <source>
        <dbReference type="ARBA" id="ARBA00053607"/>
    </source>
</evidence>
<evidence type="ECO:0000256" key="6">
    <source>
        <dbReference type="ARBA" id="ARBA00022741"/>
    </source>
</evidence>
<dbReference type="GO" id="GO:0003689">
    <property type="term" value="F:DNA clamp loader activity"/>
    <property type="evidence" value="ECO:0007669"/>
    <property type="project" value="InterPro"/>
</dbReference>
<dbReference type="Proteomes" id="UP000386466">
    <property type="component" value="Unassembled WGS sequence"/>
</dbReference>
<dbReference type="GO" id="GO:0000077">
    <property type="term" value="P:DNA damage checkpoint signaling"/>
    <property type="evidence" value="ECO:0007669"/>
    <property type="project" value="InterPro"/>
</dbReference>
<keyword evidence="8" id="KW-0067">ATP-binding</keyword>
<evidence type="ECO:0000256" key="8">
    <source>
        <dbReference type="ARBA" id="ARBA00022840"/>
    </source>
</evidence>
<feature type="compositionally biased region" description="Polar residues" evidence="14">
    <location>
        <begin position="673"/>
        <end position="691"/>
    </location>
</feature>
<name>A0A485N274_LYNPA</name>
<evidence type="ECO:0000313" key="15">
    <source>
        <dbReference type="EMBL" id="VFV26334.1"/>
    </source>
</evidence>
<dbReference type="InterPro" id="IPR004582">
    <property type="entry name" value="Checkpoint_prot_Rad17_Rad24"/>
</dbReference>
<protein>
    <recommendedName>
        <fullName evidence="13">Cell cycle checkpoint protein RAD17</fullName>
    </recommendedName>
</protein>
<dbReference type="SUPFAM" id="SSF52540">
    <property type="entry name" value="P-loop containing nucleoside triphosphate hydrolases"/>
    <property type="match status" value="1"/>
</dbReference>
<dbReference type="GO" id="GO:0003682">
    <property type="term" value="F:chromatin binding"/>
    <property type="evidence" value="ECO:0007669"/>
    <property type="project" value="TreeGrafter"/>
</dbReference>
<evidence type="ECO:0000256" key="7">
    <source>
        <dbReference type="ARBA" id="ARBA00022763"/>
    </source>
</evidence>
<dbReference type="Gene3D" id="3.40.50.300">
    <property type="entry name" value="P-loop containing nucleotide triphosphate hydrolases"/>
    <property type="match status" value="1"/>
</dbReference>
<keyword evidence="6" id="KW-0547">Nucleotide-binding</keyword>
<reference evidence="15 16" key="1">
    <citation type="submission" date="2019-01" db="EMBL/GenBank/DDBJ databases">
        <authorList>
            <person name="Alioto T."/>
            <person name="Alioto T."/>
        </authorList>
    </citation>
    <scope>NUCLEOTIDE SEQUENCE [LARGE SCALE GENOMIC DNA]</scope>
</reference>
<dbReference type="PANTHER" id="PTHR12172:SF0">
    <property type="entry name" value="CELL CYCLE CHECKPOINT PROTEIN RAD17"/>
    <property type="match status" value="1"/>
</dbReference>
<feature type="region of interest" description="Disordered" evidence="14">
    <location>
        <begin position="629"/>
        <end position="710"/>
    </location>
</feature>
<feature type="compositionally biased region" description="Acidic residues" evidence="14">
    <location>
        <begin position="694"/>
        <end position="710"/>
    </location>
</feature>
<evidence type="ECO:0000256" key="1">
    <source>
        <dbReference type="ARBA" id="ARBA00004123"/>
    </source>
</evidence>
<dbReference type="PANTHER" id="PTHR12172">
    <property type="entry name" value="CELL CYCLE CHECKPOINT PROTEIN RAD17"/>
    <property type="match status" value="1"/>
</dbReference>
<dbReference type="EMBL" id="CAAGRJ010008519">
    <property type="protein sequence ID" value="VFV26334.1"/>
    <property type="molecule type" value="Genomic_DNA"/>
</dbReference>
<comment type="similarity">
    <text evidence="3">Belongs to the rad17/RAD24 family.</text>
</comment>
<dbReference type="GO" id="GO:0031389">
    <property type="term" value="C:Rad17 RFC-like complex"/>
    <property type="evidence" value="ECO:0007669"/>
    <property type="project" value="InterPro"/>
</dbReference>
<dbReference type="FunFam" id="3.40.50.300:FF:000714">
    <property type="entry name" value="cell cycle checkpoint protein RAD17 isoform X1"/>
    <property type="match status" value="1"/>
</dbReference>
<organism evidence="15 16">
    <name type="scientific">Lynx pardinus</name>
    <name type="common">Iberian lynx</name>
    <name type="synonym">Felis pardina</name>
    <dbReference type="NCBI Taxonomy" id="191816"/>
    <lineage>
        <taxon>Eukaryota</taxon>
        <taxon>Metazoa</taxon>
        <taxon>Chordata</taxon>
        <taxon>Craniata</taxon>
        <taxon>Vertebrata</taxon>
        <taxon>Euteleostomi</taxon>
        <taxon>Mammalia</taxon>
        <taxon>Eutheria</taxon>
        <taxon>Laurasiatheria</taxon>
        <taxon>Carnivora</taxon>
        <taxon>Feliformia</taxon>
        <taxon>Felidae</taxon>
        <taxon>Felinae</taxon>
        <taxon>Lynx</taxon>
    </lineage>
</organism>